<dbReference type="Proteomes" id="UP000310095">
    <property type="component" value="Unassembled WGS sequence"/>
</dbReference>
<dbReference type="RefSeq" id="WP_011062080.1">
    <property type="nucleotide sequence ID" value="NZ_CP022097.2"/>
</dbReference>
<dbReference type="EMBL" id="VAVY01000001">
    <property type="protein sequence ID" value="TMM67326.1"/>
    <property type="molecule type" value="Genomic_DNA"/>
</dbReference>
<protein>
    <recommendedName>
        <fullName evidence="4">DUF4760 domain-containing protein</fullName>
    </recommendedName>
</protein>
<gene>
    <name evidence="2" type="ORF">FEF10_07735</name>
</gene>
<evidence type="ECO:0008006" key="4">
    <source>
        <dbReference type="Google" id="ProtNLM"/>
    </source>
</evidence>
<keyword evidence="3" id="KW-1185">Reference proteome</keyword>
<name>A0ABY2VPS9_9PSED</name>
<sequence length="220" mass="24712">MSLCFAITDADWTLTKDVLGVLTPIAGALISAGTLWVAYKFGQEGLNTWKRQLKGTSDHALARSAAVAIYKYRDLLIILWEVGGYAIDEIESNRWISPDDESSFSSAFFQSWLDKTRAARSELESIEVECAAIWGGLFESGFSEVYRREGECSEAIETCLYLFARGGFDPSMEDASNFSQLRWLKFKKEVGKDRDSVKKYIDGLFAPLLAEINSRQLKDI</sequence>
<reference evidence="2 3" key="1">
    <citation type="submission" date="2019-05" db="EMBL/GenBank/DDBJ databases">
        <title>Identification and Biocontrol Activity Analysis of Biocontrol Strain PF-1 Based on Genome-wide Data.</title>
        <authorList>
            <person name="Qi J."/>
        </authorList>
    </citation>
    <scope>NUCLEOTIDE SEQUENCE [LARGE SCALE GENOMIC DNA]</scope>
    <source>
        <strain evidence="2 3">PF-1</strain>
    </source>
</reference>
<proteinExistence type="predicted"/>
<keyword evidence="1" id="KW-0812">Transmembrane</keyword>
<accession>A0ABY2VPS9</accession>
<keyword evidence="1" id="KW-0472">Membrane</keyword>
<evidence type="ECO:0000313" key="2">
    <source>
        <dbReference type="EMBL" id="TMM67326.1"/>
    </source>
</evidence>
<keyword evidence="1" id="KW-1133">Transmembrane helix</keyword>
<organism evidence="2 3">
    <name type="scientific">Pseudomonas protegens</name>
    <dbReference type="NCBI Taxonomy" id="380021"/>
    <lineage>
        <taxon>Bacteria</taxon>
        <taxon>Pseudomonadati</taxon>
        <taxon>Pseudomonadota</taxon>
        <taxon>Gammaproteobacteria</taxon>
        <taxon>Pseudomonadales</taxon>
        <taxon>Pseudomonadaceae</taxon>
        <taxon>Pseudomonas</taxon>
    </lineage>
</organism>
<evidence type="ECO:0000313" key="3">
    <source>
        <dbReference type="Proteomes" id="UP000310095"/>
    </source>
</evidence>
<evidence type="ECO:0000256" key="1">
    <source>
        <dbReference type="SAM" id="Phobius"/>
    </source>
</evidence>
<feature type="transmembrane region" description="Helical" evidence="1">
    <location>
        <begin position="18"/>
        <end position="39"/>
    </location>
</feature>
<comment type="caution">
    <text evidence="2">The sequence shown here is derived from an EMBL/GenBank/DDBJ whole genome shotgun (WGS) entry which is preliminary data.</text>
</comment>